<sequence>MDKQKLAEILQDRPKQIELSRRQFRHKRKYAEYYEFHGEPTFAYVVGGIACVLGIVTAFLEGLIFYIALSVLILLIVLVIRLMVRYDKRKKELETKGFESPTEEELVAYQEAVDYFDYRQSRIPSGGDI</sequence>
<proteinExistence type="predicted"/>
<dbReference type="AlphaFoldDB" id="A0A381TUG4"/>
<name>A0A381TUG4_9ZZZZ</name>
<gene>
    <name evidence="2" type="ORF">METZ01_LOCUS71955</name>
</gene>
<feature type="transmembrane region" description="Helical" evidence="1">
    <location>
        <begin position="42"/>
        <end position="60"/>
    </location>
</feature>
<evidence type="ECO:0000313" key="2">
    <source>
        <dbReference type="EMBL" id="SVA19101.1"/>
    </source>
</evidence>
<keyword evidence="1" id="KW-0812">Transmembrane</keyword>
<dbReference type="EMBL" id="UINC01005105">
    <property type="protein sequence ID" value="SVA19101.1"/>
    <property type="molecule type" value="Genomic_DNA"/>
</dbReference>
<keyword evidence="1" id="KW-0472">Membrane</keyword>
<accession>A0A381TUG4</accession>
<feature type="transmembrane region" description="Helical" evidence="1">
    <location>
        <begin position="66"/>
        <end position="84"/>
    </location>
</feature>
<evidence type="ECO:0000256" key="1">
    <source>
        <dbReference type="SAM" id="Phobius"/>
    </source>
</evidence>
<reference evidence="2" key="1">
    <citation type="submission" date="2018-05" db="EMBL/GenBank/DDBJ databases">
        <authorList>
            <person name="Lanie J.A."/>
            <person name="Ng W.-L."/>
            <person name="Kazmierczak K.M."/>
            <person name="Andrzejewski T.M."/>
            <person name="Davidsen T.M."/>
            <person name="Wayne K.J."/>
            <person name="Tettelin H."/>
            <person name="Glass J.I."/>
            <person name="Rusch D."/>
            <person name="Podicherti R."/>
            <person name="Tsui H.-C.T."/>
            <person name="Winkler M.E."/>
        </authorList>
    </citation>
    <scope>NUCLEOTIDE SEQUENCE</scope>
</reference>
<organism evidence="2">
    <name type="scientific">marine metagenome</name>
    <dbReference type="NCBI Taxonomy" id="408172"/>
    <lineage>
        <taxon>unclassified sequences</taxon>
        <taxon>metagenomes</taxon>
        <taxon>ecological metagenomes</taxon>
    </lineage>
</organism>
<protein>
    <submittedName>
        <fullName evidence="2">Uncharacterized protein</fullName>
    </submittedName>
</protein>
<keyword evidence="1" id="KW-1133">Transmembrane helix</keyword>